<dbReference type="RefSeq" id="WP_181904007.1">
    <property type="nucleotide sequence ID" value="NZ_UEYP01000006.1"/>
</dbReference>
<gene>
    <name evidence="2" type="ORF">RHIZ70_3737</name>
</gene>
<evidence type="ECO:0000313" key="3">
    <source>
        <dbReference type="Proteomes" id="UP000254764"/>
    </source>
</evidence>
<name>A0A376AJQ7_9HYPH</name>
<sequence>MTTMFHPLRRLKAAVSQIGSAIDASEAYSQAASGRSRRTARGENALVRHIPL</sequence>
<evidence type="ECO:0000313" key="2">
    <source>
        <dbReference type="EMBL" id="SSC68029.1"/>
    </source>
</evidence>
<dbReference type="Proteomes" id="UP000254764">
    <property type="component" value="Unassembled WGS sequence"/>
</dbReference>
<keyword evidence="3" id="KW-1185">Reference proteome</keyword>
<proteinExistence type="predicted"/>
<dbReference type="AlphaFoldDB" id="A0A376AJQ7"/>
<dbReference type="EMBL" id="UEYP01000006">
    <property type="protein sequence ID" value="SSC68029.1"/>
    <property type="molecule type" value="Genomic_DNA"/>
</dbReference>
<reference evidence="3" key="1">
    <citation type="submission" date="2018-07" db="EMBL/GenBank/DDBJ databases">
        <authorList>
            <person name="Peiro R."/>
            <person name="Begona"/>
            <person name="Cbmso G."/>
            <person name="Lopez M."/>
            <person name="Gonzalez S."/>
        </authorList>
    </citation>
    <scope>NUCLEOTIDE SEQUENCE [LARGE SCALE GENOMIC DNA]</scope>
</reference>
<accession>A0A376AJQ7</accession>
<organism evidence="2 3">
    <name type="scientific">Ciceribacter selenitireducens ATCC BAA-1503</name>
    <dbReference type="NCBI Taxonomy" id="1336235"/>
    <lineage>
        <taxon>Bacteria</taxon>
        <taxon>Pseudomonadati</taxon>
        <taxon>Pseudomonadota</taxon>
        <taxon>Alphaproteobacteria</taxon>
        <taxon>Hyphomicrobiales</taxon>
        <taxon>Rhizobiaceae</taxon>
        <taxon>Ciceribacter</taxon>
    </lineage>
</organism>
<protein>
    <submittedName>
        <fullName evidence="2">Uncharacterized protein</fullName>
    </submittedName>
</protein>
<feature type="region of interest" description="Disordered" evidence="1">
    <location>
        <begin position="29"/>
        <end position="52"/>
    </location>
</feature>
<evidence type="ECO:0000256" key="1">
    <source>
        <dbReference type="SAM" id="MobiDB-lite"/>
    </source>
</evidence>